<dbReference type="RefSeq" id="WP_254092668.1">
    <property type="nucleotide sequence ID" value="NZ_JAHESC010000041.1"/>
</dbReference>
<accession>A0AAP2DES5</accession>
<dbReference type="EMBL" id="JAHESC010000041">
    <property type="protein sequence ID" value="MBT1689445.1"/>
    <property type="molecule type" value="Genomic_DNA"/>
</dbReference>
<keyword evidence="2" id="KW-1185">Reference proteome</keyword>
<evidence type="ECO:0000313" key="1">
    <source>
        <dbReference type="EMBL" id="MBT1689445.1"/>
    </source>
</evidence>
<protein>
    <submittedName>
        <fullName evidence="1">Uncharacterized protein</fullName>
    </submittedName>
</protein>
<evidence type="ECO:0000313" key="2">
    <source>
        <dbReference type="Proteomes" id="UP001319180"/>
    </source>
</evidence>
<dbReference type="Proteomes" id="UP001319180">
    <property type="component" value="Unassembled WGS sequence"/>
</dbReference>
<reference evidence="1 2" key="1">
    <citation type="submission" date="2021-05" db="EMBL/GenBank/DDBJ databases">
        <title>A Polyphasic approach of four new species of the genus Ohtaekwangia: Ohtaekwangia histidinii sp. nov., Ohtaekwangia cretensis sp. nov., Ohtaekwangia indiensis sp. nov., Ohtaekwangia reichenbachii sp. nov. from diverse environment.</title>
        <authorList>
            <person name="Octaviana S."/>
        </authorList>
    </citation>
    <scope>NUCLEOTIDE SEQUENCE [LARGE SCALE GENOMIC DNA]</scope>
    <source>
        <strain evidence="1 2">PWU37</strain>
    </source>
</reference>
<proteinExistence type="predicted"/>
<comment type="caution">
    <text evidence="1">The sequence shown here is derived from an EMBL/GenBank/DDBJ whole genome shotgun (WGS) entry which is preliminary data.</text>
</comment>
<sequence length="117" mass="12767">MDLSNLLSILYPVIGPYLSKGLEEFSGEAGKSLWELIKKPFQKTEEKAIIAKAESAASSAVDHEALRTLIAERLAGDLAYRTDLLKFVHQRNSTVIVNQYGEKSVSVITSTGTINIG</sequence>
<gene>
    <name evidence="1" type="ORF">KK078_22965</name>
</gene>
<name>A0AAP2DES5_9BACT</name>
<organism evidence="1 2">
    <name type="scientific">Dawidia soli</name>
    <dbReference type="NCBI Taxonomy" id="2782352"/>
    <lineage>
        <taxon>Bacteria</taxon>
        <taxon>Pseudomonadati</taxon>
        <taxon>Bacteroidota</taxon>
        <taxon>Cytophagia</taxon>
        <taxon>Cytophagales</taxon>
        <taxon>Chryseotaleaceae</taxon>
        <taxon>Dawidia</taxon>
    </lineage>
</organism>
<dbReference type="AlphaFoldDB" id="A0AAP2DES5"/>